<dbReference type="FunFam" id="1.20.5.500:FF:000001">
    <property type="entry name" value="Type II keratin 23"/>
    <property type="match status" value="1"/>
</dbReference>
<dbReference type="KEGG" id="ipu:108257051"/>
<feature type="coiled-coil region" evidence="3">
    <location>
        <begin position="105"/>
        <end position="132"/>
    </location>
</feature>
<feature type="domain" description="IF rod" evidence="5">
    <location>
        <begin position="101"/>
        <end position="412"/>
    </location>
</feature>
<dbReference type="FunFam" id="1.20.5.170:FF:000002">
    <property type="entry name" value="Type I keratin KA11"/>
    <property type="match status" value="1"/>
</dbReference>
<dbReference type="PRINTS" id="PR01248">
    <property type="entry name" value="TYPE1KERATIN"/>
</dbReference>
<feature type="compositionally biased region" description="Low complexity" evidence="4">
    <location>
        <begin position="1"/>
        <end position="22"/>
    </location>
</feature>
<dbReference type="Proteomes" id="UP000221080">
    <property type="component" value="Chromosome 24"/>
</dbReference>
<dbReference type="Gene3D" id="1.20.5.1160">
    <property type="entry name" value="Vasodilator-stimulated phosphoprotein"/>
    <property type="match status" value="1"/>
</dbReference>
<evidence type="ECO:0000256" key="4">
    <source>
        <dbReference type="SAM" id="MobiDB-lite"/>
    </source>
</evidence>
<dbReference type="InterPro" id="IPR002957">
    <property type="entry name" value="Keratin_I"/>
</dbReference>
<keyword evidence="6" id="KW-1185">Reference proteome</keyword>
<dbReference type="SMART" id="SM01391">
    <property type="entry name" value="Filament"/>
    <property type="match status" value="1"/>
</dbReference>
<evidence type="ECO:0000259" key="5">
    <source>
        <dbReference type="PROSITE" id="PS51842"/>
    </source>
</evidence>
<dbReference type="InterPro" id="IPR039008">
    <property type="entry name" value="IF_rod_dom"/>
</dbReference>
<feature type="coiled-coil region" evidence="3">
    <location>
        <begin position="197"/>
        <end position="238"/>
    </location>
</feature>
<feature type="region of interest" description="Disordered" evidence="4">
    <location>
        <begin position="1"/>
        <end position="24"/>
    </location>
</feature>
<dbReference type="Gene3D" id="1.20.5.500">
    <property type="entry name" value="Single helix bin"/>
    <property type="match status" value="1"/>
</dbReference>
<dbReference type="GeneID" id="108257051"/>
<keyword evidence="1" id="KW-0403">Intermediate filament</keyword>
<evidence type="ECO:0000313" key="7">
    <source>
        <dbReference type="RefSeq" id="XP_017309940.1"/>
    </source>
</evidence>
<protein>
    <submittedName>
        <fullName evidence="7">Keratin, type I cytoskeletal 13-like</fullName>
    </submittedName>
</protein>
<evidence type="ECO:0000256" key="2">
    <source>
        <dbReference type="ARBA" id="ARBA00023054"/>
    </source>
</evidence>
<evidence type="ECO:0000256" key="3">
    <source>
        <dbReference type="SAM" id="Coils"/>
    </source>
</evidence>
<dbReference type="GO" id="GO:0005882">
    <property type="term" value="C:intermediate filament"/>
    <property type="evidence" value="ECO:0007669"/>
    <property type="project" value="UniProtKB-KW"/>
</dbReference>
<dbReference type="PROSITE" id="PS51842">
    <property type="entry name" value="IF_ROD_2"/>
    <property type="match status" value="1"/>
</dbReference>
<dbReference type="PANTHER" id="PTHR23239:SF367">
    <property type="entry name" value="KERATIN 15-RELATED"/>
    <property type="match status" value="1"/>
</dbReference>
<feature type="coiled-coil region" evidence="3">
    <location>
        <begin position="324"/>
        <end position="411"/>
    </location>
</feature>
<accession>A0A2D0PXU7</accession>
<dbReference type="Gene3D" id="1.20.5.170">
    <property type="match status" value="1"/>
</dbReference>
<name>A0A2D0PXU7_ICTPU</name>
<dbReference type="RefSeq" id="XP_017309940.1">
    <property type="nucleotide sequence ID" value="XM_017454451.3"/>
</dbReference>
<evidence type="ECO:0000256" key="1">
    <source>
        <dbReference type="ARBA" id="ARBA00022754"/>
    </source>
</evidence>
<keyword evidence="2 3" id="KW-0175">Coiled coil</keyword>
<organism evidence="6 7">
    <name type="scientific">Ictalurus punctatus</name>
    <name type="common">Channel catfish</name>
    <name type="synonym">Silurus punctatus</name>
    <dbReference type="NCBI Taxonomy" id="7998"/>
    <lineage>
        <taxon>Eukaryota</taxon>
        <taxon>Metazoa</taxon>
        <taxon>Chordata</taxon>
        <taxon>Craniata</taxon>
        <taxon>Vertebrata</taxon>
        <taxon>Euteleostomi</taxon>
        <taxon>Actinopterygii</taxon>
        <taxon>Neopterygii</taxon>
        <taxon>Teleostei</taxon>
        <taxon>Ostariophysi</taxon>
        <taxon>Siluriformes</taxon>
        <taxon>Ictaluridae</taxon>
        <taxon>Ictalurus</taxon>
    </lineage>
</organism>
<dbReference type="Pfam" id="PF00038">
    <property type="entry name" value="Filament"/>
    <property type="match status" value="1"/>
</dbReference>
<dbReference type="PANTHER" id="PTHR23239">
    <property type="entry name" value="INTERMEDIATE FILAMENT"/>
    <property type="match status" value="1"/>
</dbReference>
<dbReference type="AlphaFoldDB" id="A0A2D0PXU7"/>
<reference evidence="7" key="2">
    <citation type="submission" date="2025-08" db="UniProtKB">
        <authorList>
            <consortium name="RefSeq"/>
        </authorList>
    </citation>
    <scope>IDENTIFICATION</scope>
    <source>
        <tissue evidence="7">Blood</tissue>
    </source>
</reference>
<reference evidence="6" key="1">
    <citation type="journal article" date="2016" name="Nat. Commun.">
        <title>The channel catfish genome sequence provides insights into the evolution of scale formation in teleosts.</title>
        <authorList>
            <person name="Liu Z."/>
            <person name="Liu S."/>
            <person name="Yao J."/>
            <person name="Bao L."/>
            <person name="Zhang J."/>
            <person name="Li Y."/>
            <person name="Jiang C."/>
            <person name="Sun L."/>
            <person name="Wang R."/>
            <person name="Zhang Y."/>
            <person name="Zhou T."/>
            <person name="Zeng Q."/>
            <person name="Fu Q."/>
            <person name="Gao S."/>
            <person name="Li N."/>
            <person name="Koren S."/>
            <person name="Jiang Y."/>
            <person name="Zimin A."/>
            <person name="Xu P."/>
            <person name="Phillippy A.M."/>
            <person name="Geng X."/>
            <person name="Song L."/>
            <person name="Sun F."/>
            <person name="Li C."/>
            <person name="Wang X."/>
            <person name="Chen A."/>
            <person name="Jin Y."/>
            <person name="Yuan Z."/>
            <person name="Yang Y."/>
            <person name="Tan S."/>
            <person name="Peatman E."/>
            <person name="Lu J."/>
            <person name="Qin Z."/>
            <person name="Dunham R."/>
            <person name="Li Z."/>
            <person name="Sonstegard T."/>
            <person name="Feng J."/>
            <person name="Danzmann R.G."/>
            <person name="Schroeder S."/>
            <person name="Scheffler B."/>
            <person name="Duke M.V."/>
            <person name="Ballard L."/>
            <person name="Kucuktas H."/>
            <person name="Kaltenboeck L."/>
            <person name="Liu H."/>
            <person name="Armbruster J."/>
            <person name="Xie Y."/>
            <person name="Kirby M.L."/>
            <person name="Tian Y."/>
            <person name="Flanagan M.E."/>
            <person name="Mu W."/>
            <person name="Waldbieser G.C."/>
        </authorList>
    </citation>
    <scope>NUCLEOTIDE SEQUENCE [LARGE SCALE GENOMIC DNA]</scope>
    <source>
        <strain evidence="6">SDA103</strain>
    </source>
</reference>
<sequence length="449" mass="48019">MASTFSTYSSFASGSMGSSRMSVGGGGGSRVSAMRAGSVYGGAGGSGVRISQASRSLSIGGSGGSIGGGFNSGAGFGAGFGGSAGFGGGAGEGDSSIIGNEKFTMQNLNDRLASYLEKVRLLEKANADLELKIHQFLDSKTSPTARDHSGSLASINELQAKIWDAIQLKGTVYLSIDNASLAADDFRMKYENELALRQSVEADIAGLKRLLDDLNLTKKDLTLQIEALNEELVFLKKSHEEELLAARSQMSGQIHVEVDAAPQQDLTKVMEEIREHYEAVAAKNQRELEGWFQTKSEALKQEVAASTETLATSETEVNTVNSTVQSLEIELQSLLAMKASLEGTLSETQARYAMQLSGHQVQVTNMEDQLVQLRADLARQSQEYQMLLDIKARLELEIAEYRRLLDAEASSSPLISSTKTSTTKTAIITVVEEVVDGKVISTSSTSITK</sequence>
<proteinExistence type="predicted"/>
<dbReference type="SUPFAM" id="SSF64593">
    <property type="entry name" value="Intermediate filament protein, coiled coil region"/>
    <property type="match status" value="2"/>
</dbReference>
<dbReference type="GO" id="GO:0005198">
    <property type="term" value="F:structural molecule activity"/>
    <property type="evidence" value="ECO:0007669"/>
    <property type="project" value="InterPro"/>
</dbReference>
<gene>
    <name evidence="7" type="primary">LOC108257051</name>
</gene>
<dbReference type="OrthoDB" id="2441647at2759"/>
<dbReference type="STRING" id="7998.ENSIPUP00000019116"/>
<evidence type="ECO:0000313" key="6">
    <source>
        <dbReference type="Proteomes" id="UP000221080"/>
    </source>
</evidence>